<proteinExistence type="predicted"/>
<evidence type="ECO:0000313" key="2">
    <source>
        <dbReference type="EMBL" id="ASA25481.1"/>
    </source>
</evidence>
<dbReference type="Proteomes" id="UP000249890">
    <property type="component" value="Chromosome"/>
</dbReference>
<dbReference type="EMBL" id="CP021780">
    <property type="protein sequence ID" value="ASA25481.1"/>
    <property type="molecule type" value="Genomic_DNA"/>
</dbReference>
<dbReference type="OrthoDB" id="2627548at2"/>
<dbReference type="AlphaFoldDB" id="A0A2Z2KVW1"/>
<protein>
    <submittedName>
        <fullName evidence="2">Uncharacterized protein</fullName>
    </submittedName>
</protein>
<feature type="transmembrane region" description="Helical" evidence="1">
    <location>
        <begin position="36"/>
        <end position="56"/>
    </location>
</feature>
<keyword evidence="1" id="KW-0812">Transmembrane</keyword>
<name>A0A2Z2KVW1_9BACL</name>
<evidence type="ECO:0000256" key="1">
    <source>
        <dbReference type="SAM" id="Phobius"/>
    </source>
</evidence>
<feature type="transmembrane region" description="Helical" evidence="1">
    <location>
        <begin position="7"/>
        <end position="24"/>
    </location>
</feature>
<sequence>MSKKNQNMMFLGICALNMILFGILMDTNGSTVRDYFQGFVVGINGVAFFLTLWSLAKERKRA</sequence>
<accession>A0A2Z2KVW1</accession>
<keyword evidence="1" id="KW-0472">Membrane</keyword>
<dbReference type="RefSeq" id="WP_087919444.1">
    <property type="nucleotide sequence ID" value="NZ_CP021780.1"/>
</dbReference>
<evidence type="ECO:0000313" key="3">
    <source>
        <dbReference type="Proteomes" id="UP000249890"/>
    </source>
</evidence>
<dbReference type="KEGG" id="pdh:B9T62_34980"/>
<keyword evidence="3" id="KW-1185">Reference proteome</keyword>
<gene>
    <name evidence="2" type="ORF">B9T62_34980</name>
</gene>
<keyword evidence="1" id="KW-1133">Transmembrane helix</keyword>
<reference evidence="2 3" key="1">
    <citation type="submission" date="2017-06" db="EMBL/GenBank/DDBJ databases">
        <title>Complete genome sequence of Paenibacillus donghaensis KCTC 13049T isolated from East Sea sediment, South Korea.</title>
        <authorList>
            <person name="Jung B.K."/>
            <person name="Hong S.-J."/>
            <person name="Shin J.-H."/>
        </authorList>
    </citation>
    <scope>NUCLEOTIDE SEQUENCE [LARGE SCALE GENOMIC DNA]</scope>
    <source>
        <strain evidence="2 3">KCTC 13049</strain>
    </source>
</reference>
<organism evidence="2 3">
    <name type="scientific">Paenibacillus donghaensis</name>
    <dbReference type="NCBI Taxonomy" id="414771"/>
    <lineage>
        <taxon>Bacteria</taxon>
        <taxon>Bacillati</taxon>
        <taxon>Bacillota</taxon>
        <taxon>Bacilli</taxon>
        <taxon>Bacillales</taxon>
        <taxon>Paenibacillaceae</taxon>
        <taxon>Paenibacillus</taxon>
    </lineage>
</organism>